<proteinExistence type="predicted"/>
<dbReference type="Pfam" id="PF00149">
    <property type="entry name" value="Metallophos"/>
    <property type="match status" value="1"/>
</dbReference>
<keyword evidence="1" id="KW-0812">Transmembrane</keyword>
<feature type="transmembrane region" description="Helical" evidence="1">
    <location>
        <begin position="25"/>
        <end position="42"/>
    </location>
</feature>
<keyword evidence="1" id="KW-0472">Membrane</keyword>
<accession>A0A9X0WBD5</accession>
<comment type="caution">
    <text evidence="3">The sequence shown here is derived from an EMBL/GenBank/DDBJ whole genome shotgun (WGS) entry which is preliminary data.</text>
</comment>
<gene>
    <name evidence="3" type="ORF">CKO42_18015</name>
</gene>
<dbReference type="CDD" id="cd00838">
    <property type="entry name" value="MPP_superfamily"/>
    <property type="match status" value="1"/>
</dbReference>
<dbReference type="Proteomes" id="UP001138768">
    <property type="component" value="Unassembled WGS sequence"/>
</dbReference>
<name>A0A9X0WBD5_9GAMM</name>
<dbReference type="GO" id="GO:0016787">
    <property type="term" value="F:hydrolase activity"/>
    <property type="evidence" value="ECO:0007669"/>
    <property type="project" value="InterPro"/>
</dbReference>
<dbReference type="InterPro" id="IPR004843">
    <property type="entry name" value="Calcineurin-like_PHP"/>
</dbReference>
<feature type="domain" description="Calcineurin-like phosphoesterase" evidence="2">
    <location>
        <begin position="55"/>
        <end position="281"/>
    </location>
</feature>
<dbReference type="InterPro" id="IPR029052">
    <property type="entry name" value="Metallo-depent_PP-like"/>
</dbReference>
<dbReference type="RefSeq" id="WP_200247063.1">
    <property type="nucleotide sequence ID" value="NZ_NRRY01000036.1"/>
</dbReference>
<keyword evidence="4" id="KW-1185">Reference proteome</keyword>
<evidence type="ECO:0000256" key="1">
    <source>
        <dbReference type="SAM" id="Phobius"/>
    </source>
</evidence>
<evidence type="ECO:0000313" key="4">
    <source>
        <dbReference type="Proteomes" id="UP001138768"/>
    </source>
</evidence>
<organism evidence="3 4">
    <name type="scientific">Lamprobacter modestohalophilus</name>
    <dbReference type="NCBI Taxonomy" id="1064514"/>
    <lineage>
        <taxon>Bacteria</taxon>
        <taxon>Pseudomonadati</taxon>
        <taxon>Pseudomonadota</taxon>
        <taxon>Gammaproteobacteria</taxon>
        <taxon>Chromatiales</taxon>
        <taxon>Chromatiaceae</taxon>
        <taxon>Lamprobacter</taxon>
    </lineage>
</organism>
<dbReference type="AlphaFoldDB" id="A0A9X0WBD5"/>
<dbReference type="Gene3D" id="3.60.21.10">
    <property type="match status" value="1"/>
</dbReference>
<protein>
    <recommendedName>
        <fullName evidence="2">Calcineurin-like phosphoesterase domain-containing protein</fullName>
    </recommendedName>
</protein>
<keyword evidence="1" id="KW-1133">Transmembrane helix</keyword>
<evidence type="ECO:0000313" key="3">
    <source>
        <dbReference type="EMBL" id="MBK1620302.1"/>
    </source>
</evidence>
<reference evidence="3 4" key="1">
    <citation type="journal article" date="2020" name="Microorganisms">
        <title>Osmotic Adaptation and Compatible Solute Biosynthesis of Phototrophic Bacteria as Revealed from Genome Analyses.</title>
        <authorList>
            <person name="Imhoff J.F."/>
            <person name="Rahn T."/>
            <person name="Kunzel S."/>
            <person name="Keller A."/>
            <person name="Neulinger S.C."/>
        </authorList>
    </citation>
    <scope>NUCLEOTIDE SEQUENCE [LARGE SCALE GENOMIC DNA]</scope>
    <source>
        <strain evidence="3 4">DSM 25653</strain>
    </source>
</reference>
<evidence type="ECO:0000259" key="2">
    <source>
        <dbReference type="Pfam" id="PF00149"/>
    </source>
</evidence>
<dbReference type="SUPFAM" id="SSF56300">
    <property type="entry name" value="Metallo-dependent phosphatases"/>
    <property type="match status" value="1"/>
</dbReference>
<sequence>MQPRFQGHPIQHQTGIARRRPCRRIAVLTLLFSLIVGGGAALSRESSEQPETGLRFFAVGDAPYGNAEYAPFERLMQEAAEQNPPFIVHVGDIKGGGEPCTEARNRRIAGLFQAIPVPMLYTPGDNEWTDCHRQSAGGLDPLERLAALRARFFADPEVLHNAVLELQVPDLAYPENAYTLKDGVMLVLLHLVGSDNNHRSKNTAAMTEWRQRSEANRSLLREATRVAQQSQARAMVLLFHANPLFERSPASPGFAPFMTDLEVLLGSYSGPVLAIHGDTHRFQFNQPLLRNRSAVKGAERLWRLEVPGSPFLGGVWVSLTSDPAEPFAISVVYPSAAEAFTSFYSYDGPHGELRDHGECVLGLSHRRMERGLARQSFLLRELCDNRVPYEGNLL</sequence>
<dbReference type="EMBL" id="NRRY01000036">
    <property type="protein sequence ID" value="MBK1620302.1"/>
    <property type="molecule type" value="Genomic_DNA"/>
</dbReference>